<dbReference type="GO" id="GO:0016301">
    <property type="term" value="F:kinase activity"/>
    <property type="evidence" value="ECO:0007669"/>
    <property type="project" value="InterPro"/>
</dbReference>
<dbReference type="OrthoDB" id="9802752at2"/>
<dbReference type="PROSITE" id="PS51459">
    <property type="entry name" value="FIDO"/>
    <property type="match status" value="1"/>
</dbReference>
<accession>Q0AUN8</accession>
<name>Q0AUN8_SYNWW</name>
<protein>
    <submittedName>
        <fullName evidence="2">Death-on-curing protein</fullName>
    </submittedName>
</protein>
<organism evidence="2 3">
    <name type="scientific">Syntrophomonas wolfei subsp. wolfei (strain DSM 2245B / Goettingen)</name>
    <dbReference type="NCBI Taxonomy" id="335541"/>
    <lineage>
        <taxon>Bacteria</taxon>
        <taxon>Bacillati</taxon>
        <taxon>Bacillota</taxon>
        <taxon>Clostridia</taxon>
        <taxon>Eubacteriales</taxon>
        <taxon>Syntrophomonadaceae</taxon>
        <taxon>Syntrophomonas</taxon>
    </lineage>
</organism>
<proteinExistence type="predicted"/>
<feature type="domain" description="Fido" evidence="1">
    <location>
        <begin position="7"/>
        <end position="125"/>
    </location>
</feature>
<dbReference type="Pfam" id="PF02661">
    <property type="entry name" value="Fic"/>
    <property type="match status" value="1"/>
</dbReference>
<evidence type="ECO:0000313" key="2">
    <source>
        <dbReference type="EMBL" id="ABI69566.1"/>
    </source>
</evidence>
<dbReference type="PANTHER" id="PTHR39426">
    <property type="entry name" value="HOMOLOGY TO DEATH-ON-CURING PROTEIN OF PHAGE P1"/>
    <property type="match status" value="1"/>
</dbReference>
<evidence type="ECO:0000259" key="1">
    <source>
        <dbReference type="PROSITE" id="PS51459"/>
    </source>
</evidence>
<dbReference type="Proteomes" id="UP000001968">
    <property type="component" value="Chromosome"/>
</dbReference>
<dbReference type="PIRSF" id="PIRSF018297">
    <property type="entry name" value="Doc"/>
    <property type="match status" value="1"/>
</dbReference>
<dbReference type="EMBL" id="CP000448">
    <property type="protein sequence ID" value="ABI69566.1"/>
    <property type="molecule type" value="Genomic_DNA"/>
</dbReference>
<reference evidence="3" key="1">
    <citation type="journal article" date="2010" name="Environ. Microbiol.">
        <title>The genome of Syntrophomonas wolfei: new insights into syntrophic metabolism and biohydrogen production.</title>
        <authorList>
            <person name="Sieber J.R."/>
            <person name="Sims D.R."/>
            <person name="Han C."/>
            <person name="Kim E."/>
            <person name="Lykidis A."/>
            <person name="Lapidus A.L."/>
            <person name="McDonnald E."/>
            <person name="Rohlin L."/>
            <person name="Culley D.E."/>
            <person name="Gunsalus R."/>
            <person name="McInerney M.J."/>
        </authorList>
    </citation>
    <scope>NUCLEOTIDE SEQUENCE [LARGE SCALE GENOMIC DNA]</scope>
    <source>
        <strain evidence="3">DSM 2245B / Goettingen</strain>
    </source>
</reference>
<dbReference type="KEGG" id="swo:Swol_2275"/>
<dbReference type="RefSeq" id="WP_011641650.1">
    <property type="nucleotide sequence ID" value="NC_008346.1"/>
</dbReference>
<keyword evidence="3" id="KW-1185">Reference proteome</keyword>
<dbReference type="SUPFAM" id="SSF140931">
    <property type="entry name" value="Fic-like"/>
    <property type="match status" value="1"/>
</dbReference>
<dbReference type="eggNOG" id="COG3654">
    <property type="taxonomic scope" value="Bacteria"/>
</dbReference>
<dbReference type="PANTHER" id="PTHR39426:SF1">
    <property type="entry name" value="HOMOLOGY TO DEATH-ON-CURING PROTEIN OF PHAGE P1"/>
    <property type="match status" value="1"/>
</dbReference>
<dbReference type="InterPro" id="IPR036597">
    <property type="entry name" value="Fido-like_dom_sf"/>
</dbReference>
<dbReference type="AlphaFoldDB" id="Q0AUN8"/>
<dbReference type="InterPro" id="IPR053737">
    <property type="entry name" value="Type_II_TA_Toxin"/>
</dbReference>
<dbReference type="NCBIfam" id="TIGR01550">
    <property type="entry name" value="DOC_P1"/>
    <property type="match status" value="1"/>
</dbReference>
<sequence>MNDILFLSIGEVVEIHRDQVERYGGHPGIRDNDLLCSAVAGPEATFSGKYLNVDLFEMAAAYIFYICQDHPFVDGNKRTALATGLVFLELNGVTITDSKGILYTAVMELVARNIGKANIADLLRSLQKT</sequence>
<dbReference type="Gene3D" id="1.20.120.1870">
    <property type="entry name" value="Fic/DOC protein, Fido domain"/>
    <property type="match status" value="1"/>
</dbReference>
<dbReference type="HOGENOM" id="CLU_115697_7_0_9"/>
<gene>
    <name evidence="2" type="ordered locus">Swol_2275</name>
</gene>
<evidence type="ECO:0000313" key="3">
    <source>
        <dbReference type="Proteomes" id="UP000001968"/>
    </source>
</evidence>
<dbReference type="STRING" id="335541.Swol_2275"/>
<dbReference type="InterPro" id="IPR006440">
    <property type="entry name" value="Doc"/>
</dbReference>
<dbReference type="InterPro" id="IPR003812">
    <property type="entry name" value="Fido"/>
</dbReference>